<dbReference type="InterPro" id="IPR011004">
    <property type="entry name" value="Trimer_LpxA-like_sf"/>
</dbReference>
<accession>A0A318HAH5</accession>
<evidence type="ECO:0000313" key="2">
    <source>
        <dbReference type="EMBL" id="PXX00781.1"/>
    </source>
</evidence>
<organism evidence="2 3">
    <name type="scientific">Mycolicibacterium moriokaense</name>
    <dbReference type="NCBI Taxonomy" id="39691"/>
    <lineage>
        <taxon>Bacteria</taxon>
        <taxon>Bacillati</taxon>
        <taxon>Actinomycetota</taxon>
        <taxon>Actinomycetes</taxon>
        <taxon>Mycobacteriales</taxon>
        <taxon>Mycobacteriaceae</taxon>
        <taxon>Mycolicibacterium</taxon>
    </lineage>
</organism>
<dbReference type="InterPro" id="IPR050484">
    <property type="entry name" value="Transf_Hexapept/Carb_Anhydrase"/>
</dbReference>
<dbReference type="SUPFAM" id="SSF51161">
    <property type="entry name" value="Trimeric LpxA-like enzymes"/>
    <property type="match status" value="1"/>
</dbReference>
<dbReference type="PANTHER" id="PTHR13061:SF29">
    <property type="entry name" value="GAMMA CARBONIC ANHYDRASE-LIKE 1, MITOCHONDRIAL-RELATED"/>
    <property type="match status" value="1"/>
</dbReference>
<dbReference type="PANTHER" id="PTHR13061">
    <property type="entry name" value="DYNACTIN SUBUNIT P25"/>
    <property type="match status" value="1"/>
</dbReference>
<protein>
    <submittedName>
        <fullName evidence="2">Phenylacetic acid degradation protein</fullName>
    </submittedName>
</protein>
<dbReference type="Proteomes" id="UP000247781">
    <property type="component" value="Unassembled WGS sequence"/>
</dbReference>
<reference evidence="2 3" key="2">
    <citation type="submission" date="2018-06" db="EMBL/GenBank/DDBJ databases">
        <title>Sequencing of bacterial isolates from soil warming experiment in Harvard Forest, Massachusetts, USA.</title>
        <authorList>
            <person name="Deangelis K.PhD."/>
        </authorList>
    </citation>
    <scope>NUCLEOTIDE SEQUENCE [LARGE SCALE GENOMIC DNA]</scope>
    <source>
        <strain evidence="2 3">GAS496</strain>
    </source>
</reference>
<proteinExistence type="predicted"/>
<dbReference type="AlphaFoldDB" id="A0A318HAH5"/>
<dbReference type="RefSeq" id="WP_110319727.1">
    <property type="nucleotide sequence ID" value="NZ_QJJU01000033.1"/>
</dbReference>
<feature type="compositionally biased region" description="Basic and acidic residues" evidence="1">
    <location>
        <begin position="197"/>
        <end position="209"/>
    </location>
</feature>
<name>A0A318HAH5_9MYCO</name>
<dbReference type="OrthoDB" id="9803036at2"/>
<reference evidence="3" key="1">
    <citation type="submission" date="2018-05" db="EMBL/GenBank/DDBJ databases">
        <authorList>
            <person name="Deangelis K."/>
            <person name="Huntemann M."/>
            <person name="Clum A."/>
            <person name="Pillay M."/>
            <person name="Palaniappan K."/>
            <person name="Varghese N."/>
            <person name="Mikhailova N."/>
            <person name="Stamatis D."/>
            <person name="Reddy T."/>
            <person name="Daum C."/>
            <person name="Shapiro N."/>
            <person name="Ivanova N."/>
            <person name="Kyrpides N."/>
            <person name="Woyke T."/>
        </authorList>
    </citation>
    <scope>NUCLEOTIDE SEQUENCE [LARGE SCALE GENOMIC DNA]</scope>
    <source>
        <strain evidence="3">GAS496</strain>
    </source>
</reference>
<gene>
    <name evidence="2" type="ORF">C8E89_13342</name>
</gene>
<sequence>MPSYEIDGVIPVVAAGAFVHPSAVLIGDVVIETDCYIGPMASLRGDFGPIIIGAGSNVQDGCVLHSFPERELVLENESHIGHGAILHGCAIASGAMVGMNAVVMDGARVGARALVGAGSLVPAGMAIPAEHLAVGTPVTVTRPLDVQTLRWKANGVKVYQALAKRSLASMRETTPLAEIPVDRPRLSTGRDVSAPLHELRRSHDALEPR</sequence>
<feature type="region of interest" description="Disordered" evidence="1">
    <location>
        <begin position="184"/>
        <end position="209"/>
    </location>
</feature>
<keyword evidence="3" id="KW-1185">Reference proteome</keyword>
<dbReference type="Gene3D" id="2.160.10.10">
    <property type="entry name" value="Hexapeptide repeat proteins"/>
    <property type="match status" value="1"/>
</dbReference>
<comment type="caution">
    <text evidence="2">The sequence shown here is derived from an EMBL/GenBank/DDBJ whole genome shotgun (WGS) entry which is preliminary data.</text>
</comment>
<dbReference type="EMBL" id="QJJU01000033">
    <property type="protein sequence ID" value="PXX00781.1"/>
    <property type="molecule type" value="Genomic_DNA"/>
</dbReference>
<evidence type="ECO:0000256" key="1">
    <source>
        <dbReference type="SAM" id="MobiDB-lite"/>
    </source>
</evidence>
<evidence type="ECO:0000313" key="3">
    <source>
        <dbReference type="Proteomes" id="UP000247781"/>
    </source>
</evidence>